<dbReference type="Pfam" id="PF11303">
    <property type="entry name" value="DUF3105"/>
    <property type="match status" value="1"/>
</dbReference>
<evidence type="ECO:0000256" key="1">
    <source>
        <dbReference type="SAM" id="MobiDB-lite"/>
    </source>
</evidence>
<feature type="region of interest" description="Disordered" evidence="1">
    <location>
        <begin position="203"/>
        <end position="241"/>
    </location>
</feature>
<evidence type="ECO:0000313" key="4">
    <source>
        <dbReference type="Proteomes" id="UP001250214"/>
    </source>
</evidence>
<feature type="compositionally biased region" description="Pro residues" evidence="1">
    <location>
        <begin position="1"/>
        <end position="19"/>
    </location>
</feature>
<gene>
    <name evidence="3" type="ORF">RIF23_10170</name>
</gene>
<name>A0ABU2H7T1_9ACTN</name>
<evidence type="ECO:0000313" key="3">
    <source>
        <dbReference type="EMBL" id="MDS1270664.1"/>
    </source>
</evidence>
<proteinExistence type="predicted"/>
<comment type="caution">
    <text evidence="3">The sequence shown here is derived from an EMBL/GenBank/DDBJ whole genome shotgun (WGS) entry which is preliminary data.</text>
</comment>
<keyword evidence="2" id="KW-1133">Transmembrane helix</keyword>
<reference evidence="4" key="1">
    <citation type="submission" date="2023-07" db="EMBL/GenBank/DDBJ databases">
        <title>Novel species in the genus Lipingzhangella isolated from Sambhar Salt Lake.</title>
        <authorList>
            <person name="Jiya N."/>
            <person name="Kajale S."/>
            <person name="Sharma A."/>
        </authorList>
    </citation>
    <scope>NUCLEOTIDE SEQUENCE [LARGE SCALE GENOMIC DNA]</scope>
    <source>
        <strain evidence="4">LS1_29</strain>
    </source>
</reference>
<protein>
    <submittedName>
        <fullName evidence="3">DUF3105 domain-containing protein</fullName>
    </submittedName>
</protein>
<dbReference type="InterPro" id="IPR021454">
    <property type="entry name" value="DUF3105"/>
</dbReference>
<dbReference type="EMBL" id="JAVLVT010000004">
    <property type="protein sequence ID" value="MDS1270664.1"/>
    <property type="molecule type" value="Genomic_DNA"/>
</dbReference>
<feature type="transmembrane region" description="Helical" evidence="2">
    <location>
        <begin position="26"/>
        <end position="51"/>
    </location>
</feature>
<evidence type="ECO:0000256" key="2">
    <source>
        <dbReference type="SAM" id="Phobius"/>
    </source>
</evidence>
<dbReference type="Proteomes" id="UP001250214">
    <property type="component" value="Unassembled WGS sequence"/>
</dbReference>
<organism evidence="3 4">
    <name type="scientific">Lipingzhangella rawalii</name>
    <dbReference type="NCBI Taxonomy" id="2055835"/>
    <lineage>
        <taxon>Bacteria</taxon>
        <taxon>Bacillati</taxon>
        <taxon>Actinomycetota</taxon>
        <taxon>Actinomycetes</taxon>
        <taxon>Streptosporangiales</taxon>
        <taxon>Nocardiopsidaceae</taxon>
        <taxon>Lipingzhangella</taxon>
    </lineage>
</organism>
<keyword evidence="2" id="KW-0812">Transmembrane</keyword>
<accession>A0ABU2H7T1</accession>
<sequence length="241" mass="25000">MPGPPAAGGPPPGYGPPPSRTGGSTLIPILIVVVALLILLGGGGAVAFFLLRDDPEPAPGPDVGLGNDPLADVREYTDIDRQHYSGTIDYPEVLPPPGGPHNALWLDCGVYTSEVPTEFAVHSLEHGAVWITYEPSVGSAEVEELTSHYTPGDYLIVSPFTEHDNGLAGEPNQPIALTAWGAQLGLDEADAGTIDAFLSEYQEHPSVPEPGGPCSSGVTPDMVPDLDGSSEQAPAPELVGR</sequence>
<keyword evidence="4" id="KW-1185">Reference proteome</keyword>
<keyword evidence="2" id="KW-0472">Membrane</keyword>
<feature type="region of interest" description="Disordered" evidence="1">
    <location>
        <begin position="1"/>
        <end position="20"/>
    </location>
</feature>